<comment type="caution">
    <text evidence="5">The sequence shown here is derived from an EMBL/GenBank/DDBJ whole genome shotgun (WGS) entry which is preliminary data.</text>
</comment>
<feature type="compositionally biased region" description="Basic and acidic residues" evidence="3">
    <location>
        <begin position="549"/>
        <end position="560"/>
    </location>
</feature>
<evidence type="ECO:0000313" key="5">
    <source>
        <dbReference type="EMBL" id="KAF6169317.1"/>
    </source>
</evidence>
<organism evidence="5 6">
    <name type="scientific">Kingdonia uniflora</name>
    <dbReference type="NCBI Taxonomy" id="39325"/>
    <lineage>
        <taxon>Eukaryota</taxon>
        <taxon>Viridiplantae</taxon>
        <taxon>Streptophyta</taxon>
        <taxon>Embryophyta</taxon>
        <taxon>Tracheophyta</taxon>
        <taxon>Spermatophyta</taxon>
        <taxon>Magnoliopsida</taxon>
        <taxon>Ranunculales</taxon>
        <taxon>Circaeasteraceae</taxon>
        <taxon>Kingdonia</taxon>
    </lineage>
</organism>
<proteinExistence type="inferred from homology"/>
<evidence type="ECO:0000256" key="2">
    <source>
        <dbReference type="ARBA" id="ARBA00022737"/>
    </source>
</evidence>
<keyword evidence="2" id="KW-0677">Repeat</keyword>
<dbReference type="InterPro" id="IPR027417">
    <property type="entry name" value="P-loop_NTPase"/>
</dbReference>
<gene>
    <name evidence="5" type="ORF">GIB67_013747</name>
</gene>
<reference evidence="5 6" key="1">
    <citation type="journal article" date="2020" name="IScience">
        <title>Genome Sequencing of the Endangered Kingdonia uniflora (Circaeasteraceae, Ranunculales) Reveals Potential Mechanisms of Evolutionary Specialization.</title>
        <authorList>
            <person name="Sun Y."/>
            <person name="Deng T."/>
            <person name="Zhang A."/>
            <person name="Moore M.J."/>
            <person name="Landis J.B."/>
            <person name="Lin N."/>
            <person name="Zhang H."/>
            <person name="Zhang X."/>
            <person name="Huang J."/>
            <person name="Zhang X."/>
            <person name="Sun H."/>
            <person name="Wang H."/>
        </authorList>
    </citation>
    <scope>NUCLEOTIDE SEQUENCE [LARGE SCALE GENOMIC DNA]</scope>
    <source>
        <strain evidence="5">TB1705</strain>
        <tissue evidence="5">Leaf</tissue>
    </source>
</reference>
<evidence type="ECO:0000256" key="1">
    <source>
        <dbReference type="ARBA" id="ARBA00008675"/>
    </source>
</evidence>
<dbReference type="PANTHER" id="PTHR43572">
    <property type="entry name" value="CHAPERONE PROTEIN CLPD, CHLOROPLASTIC"/>
    <property type="match status" value="1"/>
</dbReference>
<dbReference type="OrthoDB" id="750498at2759"/>
<evidence type="ECO:0000259" key="4">
    <source>
        <dbReference type="Pfam" id="PF23569"/>
    </source>
</evidence>
<evidence type="ECO:0000313" key="6">
    <source>
        <dbReference type="Proteomes" id="UP000541444"/>
    </source>
</evidence>
<dbReference type="InterPro" id="IPR051650">
    <property type="entry name" value="SL_signaling_regulator"/>
</dbReference>
<feature type="domain" description="SMAX1-like nucleotide binding" evidence="4">
    <location>
        <begin position="1"/>
        <end position="174"/>
    </location>
</feature>
<protein>
    <recommendedName>
        <fullName evidence="4">SMAX1-like nucleotide binding domain-containing protein</fullName>
    </recommendedName>
</protein>
<dbReference type="AlphaFoldDB" id="A0A7J7NQ23"/>
<dbReference type="InterPro" id="IPR058680">
    <property type="entry name" value="NBD_SMAX1-like"/>
</dbReference>
<dbReference type="Proteomes" id="UP000541444">
    <property type="component" value="Unassembled WGS sequence"/>
</dbReference>
<keyword evidence="6" id="KW-1185">Reference proteome</keyword>
<accession>A0A7J7NQ23</accession>
<dbReference type="Pfam" id="PF23569">
    <property type="entry name" value="NBD_SMAX1"/>
    <property type="match status" value="1"/>
</dbReference>
<sequence length="608" mass="68597">MMNKRRGCTVIVGDCLDTTEAVLKGVKERVDKGDIPEDLSDLNFISLPLFSISILKREDVEHKMGELRSLVKNCAGSTRGVVLYLGDLKWVADFKASSCELDRNFYCPVKHTIMELGSLISGIGDSVRLWLMGIATFQTYQRCRIGQPSLETVWGLHPITIPAGSLGLTFNPESDSEIRAREGSCWQLHESGIEKDLNCRVNSSVKLQTGARSLVIPTTDNSTTTSPTSSLPSWLQQYKEESKRLINNDKDSVQVKELCNKWDSICNVVHKHHHETLTFDPISPSSSTSASSYDKHNRNLHKTRQFWIDDEPNLRMSFTDHRRPKFSYLFNSCPNSTVNSPPSSEDMDIEYFQRFKEVNGENLKTICNALEEKVPCQRDIIPDIASTILQCRSGMIRRKENIKHAKEKEDTWFLFEGVDIDGKEKIARELAKLVFGSQKNFVSIGLSSFSSTRMDSMEDIGTKRGRDESGCSCVKRLAEEIGIDPHRVFFVEDIDQVDYCSQLGIKRAMERGILVNSNGDEVFLSDAIVILSCESFKCRSRNSSPSVKENSDETEEKKVDRCEEESIPGISLDLNLSIEEKADDNMSIDDIGLLETFDGRVIFKLQAF</sequence>
<dbReference type="Gene3D" id="3.40.50.300">
    <property type="entry name" value="P-loop containing nucleotide triphosphate hydrolases"/>
    <property type="match status" value="1"/>
</dbReference>
<comment type="similarity">
    <text evidence="1">Belongs to the ClpA/ClpB family.</text>
</comment>
<name>A0A7J7NQ23_9MAGN</name>
<dbReference type="SUPFAM" id="SSF52540">
    <property type="entry name" value="P-loop containing nucleoside triphosphate hydrolases"/>
    <property type="match status" value="1"/>
</dbReference>
<dbReference type="PANTHER" id="PTHR43572:SF31">
    <property type="entry name" value="PROTEIN SMAX1-LIKE 3"/>
    <property type="match status" value="1"/>
</dbReference>
<feature type="region of interest" description="Disordered" evidence="3">
    <location>
        <begin position="540"/>
        <end position="560"/>
    </location>
</feature>
<evidence type="ECO:0000256" key="3">
    <source>
        <dbReference type="SAM" id="MobiDB-lite"/>
    </source>
</evidence>
<dbReference type="EMBL" id="JACGCM010000669">
    <property type="protein sequence ID" value="KAF6169317.1"/>
    <property type="molecule type" value="Genomic_DNA"/>
</dbReference>